<dbReference type="GO" id="GO:0008688">
    <property type="term" value="F:3-(3-hydroxyphenyl)propionate hydroxylase activity"/>
    <property type="evidence" value="ECO:0007669"/>
    <property type="project" value="TreeGrafter"/>
</dbReference>
<dbReference type="InterPro" id="IPR036188">
    <property type="entry name" value="FAD/NAD-bd_sf"/>
</dbReference>
<keyword evidence="4" id="KW-1185">Reference proteome</keyword>
<comment type="caution">
    <text evidence="3">The sequence shown here is derived from an EMBL/GenBank/DDBJ whole genome shotgun (WGS) entry which is preliminary data.</text>
</comment>
<evidence type="ECO:0000259" key="2">
    <source>
        <dbReference type="Pfam" id="PF01494"/>
    </source>
</evidence>
<feature type="domain" description="FAD-binding" evidence="2">
    <location>
        <begin position="11"/>
        <end position="99"/>
    </location>
</feature>
<proteinExistence type="predicted"/>
<evidence type="ECO:0000313" key="3">
    <source>
        <dbReference type="EMBL" id="MBB4640169.1"/>
    </source>
</evidence>
<dbReference type="InterPro" id="IPR050631">
    <property type="entry name" value="PheA/TfdB_FAD_monoxygenase"/>
</dbReference>
<evidence type="ECO:0000256" key="1">
    <source>
        <dbReference type="ARBA" id="ARBA00023002"/>
    </source>
</evidence>
<dbReference type="EMBL" id="JACHOV010000002">
    <property type="protein sequence ID" value="MBB4640169.1"/>
    <property type="molecule type" value="Genomic_DNA"/>
</dbReference>
<dbReference type="GO" id="GO:0071949">
    <property type="term" value="F:FAD binding"/>
    <property type="evidence" value="ECO:0007669"/>
    <property type="project" value="InterPro"/>
</dbReference>
<dbReference type="GO" id="GO:0019622">
    <property type="term" value="P:3-(3-hydroxy)phenylpropionate catabolic process"/>
    <property type="evidence" value="ECO:0007669"/>
    <property type="project" value="TreeGrafter"/>
</dbReference>
<dbReference type="Pfam" id="PF01494">
    <property type="entry name" value="FAD_binding_3"/>
    <property type="match status" value="1"/>
</dbReference>
<dbReference type="Proteomes" id="UP000575068">
    <property type="component" value="Unassembled WGS sequence"/>
</dbReference>
<evidence type="ECO:0000313" key="4">
    <source>
        <dbReference type="Proteomes" id="UP000575068"/>
    </source>
</evidence>
<name>A0A840HRA5_9SPHN</name>
<dbReference type="SUPFAM" id="SSF51905">
    <property type="entry name" value="FAD/NAD(P)-binding domain"/>
    <property type="match status" value="1"/>
</dbReference>
<accession>A0A840HRA5</accession>
<dbReference type="PANTHER" id="PTHR43476:SF3">
    <property type="entry name" value="FAD-BINDING MONOOXYGENASE"/>
    <property type="match status" value="1"/>
</dbReference>
<sequence length="135" mass="14413">MMSGDHEGPIDVDVAIVGAGPVGLTIANYLGSMGVKTLILEQREKLIDYPRGVGMDDECLRSFQSIGLGDAVAAHTTPGQKMRFLTATGKTFALIAAPVQPLELMLARQVLCPTKRAIPQGTAICSVRSFFLPRN</sequence>
<reference evidence="3 4" key="1">
    <citation type="submission" date="2020-08" db="EMBL/GenBank/DDBJ databases">
        <title>Genomic Encyclopedia of Type Strains, Phase IV (KMG-IV): sequencing the most valuable type-strain genomes for metagenomic binning, comparative biology and taxonomic classification.</title>
        <authorList>
            <person name="Goeker M."/>
        </authorList>
    </citation>
    <scope>NUCLEOTIDE SEQUENCE [LARGE SCALE GENOMIC DNA]</scope>
    <source>
        <strain evidence="3 4">DSM 7465</strain>
    </source>
</reference>
<keyword evidence="1" id="KW-0560">Oxidoreductase</keyword>
<dbReference type="AlphaFoldDB" id="A0A840HRA5"/>
<dbReference type="PANTHER" id="PTHR43476">
    <property type="entry name" value="3-(3-HYDROXY-PHENYL)PROPIONATE/3-HYDROXYCINNAMIC ACID HYDROXYLASE"/>
    <property type="match status" value="1"/>
</dbReference>
<organism evidence="3 4">
    <name type="scientific">Rhizorhapis suberifaciens</name>
    <name type="common">corky root of lettuce</name>
    <dbReference type="NCBI Taxonomy" id="13656"/>
    <lineage>
        <taxon>Bacteria</taxon>
        <taxon>Pseudomonadati</taxon>
        <taxon>Pseudomonadota</taxon>
        <taxon>Alphaproteobacteria</taxon>
        <taxon>Sphingomonadales</taxon>
        <taxon>Sphingomonadaceae</taxon>
        <taxon>Rhizorhapis</taxon>
    </lineage>
</organism>
<gene>
    <name evidence="3" type="ORF">HNQ99_000457</name>
</gene>
<dbReference type="Gene3D" id="3.50.50.60">
    <property type="entry name" value="FAD/NAD(P)-binding domain"/>
    <property type="match status" value="1"/>
</dbReference>
<protein>
    <submittedName>
        <fullName evidence="3">2-polyprenyl-6-methoxyphenol hydroxylase-like FAD-dependent oxidoreductase</fullName>
    </submittedName>
</protein>
<dbReference type="RefSeq" id="WP_246414370.1">
    <property type="nucleotide sequence ID" value="NZ_JACHOV010000002.1"/>
</dbReference>
<dbReference type="InterPro" id="IPR002938">
    <property type="entry name" value="FAD-bd"/>
</dbReference>